<name>A0A6C1CBI9_9ACTN</name>
<dbReference type="Gene3D" id="3.30.70.100">
    <property type="match status" value="1"/>
</dbReference>
<proteinExistence type="predicted"/>
<evidence type="ECO:0000313" key="2">
    <source>
        <dbReference type="Proteomes" id="UP000298111"/>
    </source>
</evidence>
<dbReference type="EMBL" id="RCIY01000040">
    <property type="protein sequence ID" value="TGG86561.1"/>
    <property type="molecule type" value="Genomic_DNA"/>
</dbReference>
<dbReference type="Proteomes" id="UP000298111">
    <property type="component" value="Unassembled WGS sequence"/>
</dbReference>
<sequence>MIHHCVRFTIKPGTTPTQLEDALASLRNQGEVIPSVHSFLVGRDHGGEYEWGATFQIADLEGYWEYLIHPAHRRTDEIGLPLVDKFVSFDITDDPDPAYGDQIAALHRRRFDADPGLTELVSNLNRYEGSAAPGRHAV</sequence>
<dbReference type="RefSeq" id="WP_030405600.1">
    <property type="nucleotide sequence ID" value="NZ_CP048875.1"/>
</dbReference>
<dbReference type="Pfam" id="PF07876">
    <property type="entry name" value="Dabb"/>
    <property type="match status" value="1"/>
</dbReference>
<dbReference type="InterPro" id="IPR013097">
    <property type="entry name" value="Dabb"/>
</dbReference>
<gene>
    <name evidence="1" type="ORF">D8771_07260</name>
</gene>
<reference evidence="1 2" key="1">
    <citation type="submission" date="2018-10" db="EMBL/GenBank/DDBJ databases">
        <title>Isolation of pseudouridimycin from Streptomyces albus DSM 40763.</title>
        <authorList>
            <person name="Rosenqvist P."/>
            <person name="Metsae-Ketelae M."/>
            <person name="Virta P."/>
        </authorList>
    </citation>
    <scope>NUCLEOTIDE SEQUENCE [LARGE SCALE GENOMIC DNA]</scope>
    <source>
        <strain evidence="1 2">DSM 40763</strain>
    </source>
</reference>
<protein>
    <submittedName>
        <fullName evidence="1">Dabb family protein</fullName>
    </submittedName>
</protein>
<dbReference type="SMART" id="SM00886">
    <property type="entry name" value="Dabb"/>
    <property type="match status" value="1"/>
</dbReference>
<dbReference type="SUPFAM" id="SSF54909">
    <property type="entry name" value="Dimeric alpha+beta barrel"/>
    <property type="match status" value="1"/>
</dbReference>
<comment type="caution">
    <text evidence="1">The sequence shown here is derived from an EMBL/GenBank/DDBJ whole genome shotgun (WGS) entry which is preliminary data.</text>
</comment>
<accession>A0A6C1CBI9</accession>
<dbReference type="InterPro" id="IPR011008">
    <property type="entry name" value="Dimeric_a/b-barrel"/>
</dbReference>
<evidence type="ECO:0000313" key="1">
    <source>
        <dbReference type="EMBL" id="TGG86561.1"/>
    </source>
</evidence>
<organism evidence="1 2">
    <name type="scientific">Streptomyces albus</name>
    <dbReference type="NCBI Taxonomy" id="1888"/>
    <lineage>
        <taxon>Bacteria</taxon>
        <taxon>Bacillati</taxon>
        <taxon>Actinomycetota</taxon>
        <taxon>Actinomycetes</taxon>
        <taxon>Kitasatosporales</taxon>
        <taxon>Streptomycetaceae</taxon>
        <taxon>Streptomyces</taxon>
    </lineage>
</organism>
<dbReference type="PROSITE" id="PS51502">
    <property type="entry name" value="S_R_A_B_BARREL"/>
    <property type="match status" value="1"/>
</dbReference>
<dbReference type="AlphaFoldDB" id="A0A6C1CBI9"/>